<dbReference type="Pfam" id="PF08238">
    <property type="entry name" value="Sel1"/>
    <property type="match status" value="4"/>
</dbReference>
<evidence type="ECO:0000313" key="4">
    <source>
        <dbReference type="Proteomes" id="UP000501346"/>
    </source>
</evidence>
<dbReference type="Gene3D" id="1.25.40.10">
    <property type="entry name" value="Tetratricopeptide repeat domain"/>
    <property type="match status" value="1"/>
</dbReference>
<evidence type="ECO:0000256" key="1">
    <source>
        <dbReference type="ARBA" id="ARBA00022737"/>
    </source>
</evidence>
<dbReference type="OrthoDB" id="272077at2759"/>
<dbReference type="EMBL" id="CP049002">
    <property type="protein sequence ID" value="QID84637.1"/>
    <property type="molecule type" value="Genomic_DNA"/>
</dbReference>
<dbReference type="PANTHER" id="PTHR46430:SF1">
    <property type="entry name" value="CHITIN SYNTHASE REGULATOR SKT5-RELATED"/>
    <property type="match status" value="1"/>
</dbReference>
<dbReference type="PANTHER" id="PTHR46430">
    <property type="entry name" value="PROTEIN SKT5-RELATED"/>
    <property type="match status" value="1"/>
</dbReference>
<sequence length="532" mass="58535">MFTGVYPNTPGTYPEVTARKYMDRQSELNMFSTASSLALNELDARQYWSVSSHISGSSSMYSAGGEENLRSASTDPIVCLPGFPTDDRDSELISSAVGEDSVDSNPSFAEKFNTFPTKGFLSEDNGFAEVIPSSPEEKSRVSFESEISSEISKTTPPNGTSVYEALVEPPPSQNESVALSFGHSNDLDFLNNPSGSGSSNDVNRSSGSISLPKNVSLDFNVDNNLFFTNELVASESHKMAKFHLGKRNAKSLLTRWKTIEMYGESVKRTDDTYSNFQFAQYILKVGLNLENLQELVEEQELAEEQEGKSGSFTVDSLKESLLMDAKIILKKLSAVGYPDAQYLLGDAYSSGVFGKVKNRRAFLLFLAAAKRLHIESIFRTAICYECGLGVTRNASKAVNFLTFAATKNHPAAMYKLGVYSFHGLMGLPEDILTKLDGYRWLRRATSMANSLICGAPYELANIYMTGFKDLIISDPDYAMVLYKKAAILGHTESARILAEACGNRGISSRRNHRLSHKLPKASDNVLVSRKLI</sequence>
<feature type="region of interest" description="Disordered" evidence="2">
    <location>
        <begin position="130"/>
        <end position="178"/>
    </location>
</feature>
<organism evidence="3 4">
    <name type="scientific">Saccharomyces pastorianus</name>
    <name type="common">Lager yeast</name>
    <name type="synonym">Saccharomyces cerevisiae x Saccharomyces eubayanus</name>
    <dbReference type="NCBI Taxonomy" id="27292"/>
    <lineage>
        <taxon>Eukaryota</taxon>
        <taxon>Fungi</taxon>
        <taxon>Dikarya</taxon>
        <taxon>Ascomycota</taxon>
        <taxon>Saccharomycotina</taxon>
        <taxon>Saccharomycetes</taxon>
        <taxon>Saccharomycetales</taxon>
        <taxon>Saccharomycetaceae</taxon>
        <taxon>Saccharomyces</taxon>
    </lineage>
</organism>
<dbReference type="SUPFAM" id="SSF81901">
    <property type="entry name" value="HCP-like"/>
    <property type="match status" value="1"/>
</dbReference>
<protein>
    <submittedName>
        <fullName evidence="3">Sporulation-specific csd4-like protein</fullName>
    </submittedName>
</protein>
<keyword evidence="1" id="KW-0677">Repeat</keyword>
<dbReference type="InterPro" id="IPR006597">
    <property type="entry name" value="Sel1-like"/>
</dbReference>
<dbReference type="AlphaFoldDB" id="A0A6C1E7D6"/>
<dbReference type="Proteomes" id="UP000501346">
    <property type="component" value="Chromosome SeV"/>
</dbReference>
<dbReference type="SMART" id="SM00671">
    <property type="entry name" value="SEL1"/>
    <property type="match status" value="4"/>
</dbReference>
<accession>A0A6C1E7D6</accession>
<gene>
    <name evidence="3" type="primary">SHC1_2</name>
    <name evidence="3" type="ORF">GRS66_007151</name>
</gene>
<dbReference type="InterPro" id="IPR051726">
    <property type="entry name" value="Chitin_Synth_Reg"/>
</dbReference>
<reference evidence="3 4" key="1">
    <citation type="journal article" date="2019" name="BMC Genomics">
        <title>Chromosome level assembly and comparative genome analysis confirm lager-brewing yeasts originated from a single hybridization.</title>
        <authorList>
            <person name="Salazar A.N."/>
            <person name="Gorter de Vries A.R."/>
            <person name="van den Broek M."/>
            <person name="Brouwers N."/>
            <person name="de la Torre Cortes P."/>
            <person name="Kuijpers N.G.A."/>
            <person name="Daran J.G."/>
            <person name="Abeel T."/>
        </authorList>
    </citation>
    <scope>NUCLEOTIDE SEQUENCE [LARGE SCALE GENOMIC DNA]</scope>
    <source>
        <strain evidence="3 4">CBS 1483</strain>
    </source>
</reference>
<evidence type="ECO:0000256" key="2">
    <source>
        <dbReference type="SAM" id="MobiDB-lite"/>
    </source>
</evidence>
<evidence type="ECO:0000313" key="3">
    <source>
        <dbReference type="EMBL" id="QID84637.1"/>
    </source>
</evidence>
<proteinExistence type="predicted"/>
<keyword evidence="4" id="KW-1185">Reference proteome</keyword>
<name>A0A6C1E7D6_SACPS</name>
<dbReference type="InterPro" id="IPR011990">
    <property type="entry name" value="TPR-like_helical_dom_sf"/>
</dbReference>